<proteinExistence type="predicted"/>
<evidence type="ECO:0000313" key="2">
    <source>
        <dbReference type="EnsemblPlants" id="OMERI01G24030.1"/>
    </source>
</evidence>
<accession>A0A0E0C600</accession>
<dbReference type="HOGENOM" id="CLU_2268053_0_0_1"/>
<dbReference type="Gramene" id="OMERI01G24030.1">
    <property type="protein sequence ID" value="OMERI01G24030.1"/>
    <property type="gene ID" value="OMERI01G24030"/>
</dbReference>
<evidence type="ECO:0000313" key="3">
    <source>
        <dbReference type="Proteomes" id="UP000008021"/>
    </source>
</evidence>
<dbReference type="Proteomes" id="UP000008021">
    <property type="component" value="Chromosome 1"/>
</dbReference>
<dbReference type="STRING" id="40149.A0A0E0C600"/>
<dbReference type="EnsemblPlants" id="OMERI01G24030.1">
    <property type="protein sequence ID" value="OMERI01G24030.1"/>
    <property type="gene ID" value="OMERI01G24030"/>
</dbReference>
<name>A0A0E0C600_9ORYZ</name>
<feature type="region of interest" description="Disordered" evidence="1">
    <location>
        <begin position="1"/>
        <end position="29"/>
    </location>
</feature>
<sequence length="103" mass="10842">MASPLAKTKPPRQQRNATRKGTRQAMPRLTPEDASLLLDHVVGGPSIPAAVAYATLTALPFPSRPTPRLLCRLAADLVSPAALDSLQLLASLPSPSPAHNKCT</sequence>
<protein>
    <submittedName>
        <fullName evidence="2">Uncharacterized protein</fullName>
    </submittedName>
</protein>
<dbReference type="AlphaFoldDB" id="A0A0E0C600"/>
<feature type="compositionally biased region" description="Basic residues" evidence="1">
    <location>
        <begin position="9"/>
        <end position="22"/>
    </location>
</feature>
<evidence type="ECO:0000256" key="1">
    <source>
        <dbReference type="SAM" id="MobiDB-lite"/>
    </source>
</evidence>
<reference evidence="2" key="2">
    <citation type="submission" date="2018-05" db="EMBL/GenBank/DDBJ databases">
        <title>OmerRS3 (Oryza meridionalis Reference Sequence Version 3).</title>
        <authorList>
            <person name="Zhang J."/>
            <person name="Kudrna D."/>
            <person name="Lee S."/>
            <person name="Talag J."/>
            <person name="Welchert J."/>
            <person name="Wing R.A."/>
        </authorList>
    </citation>
    <scope>NUCLEOTIDE SEQUENCE [LARGE SCALE GENOMIC DNA]</scope>
    <source>
        <strain evidence="2">cv. OR44</strain>
    </source>
</reference>
<keyword evidence="3" id="KW-1185">Reference proteome</keyword>
<reference evidence="2" key="1">
    <citation type="submission" date="2015-04" db="UniProtKB">
        <authorList>
            <consortium name="EnsemblPlants"/>
        </authorList>
    </citation>
    <scope>IDENTIFICATION</scope>
</reference>
<organism evidence="2">
    <name type="scientific">Oryza meridionalis</name>
    <dbReference type="NCBI Taxonomy" id="40149"/>
    <lineage>
        <taxon>Eukaryota</taxon>
        <taxon>Viridiplantae</taxon>
        <taxon>Streptophyta</taxon>
        <taxon>Embryophyta</taxon>
        <taxon>Tracheophyta</taxon>
        <taxon>Spermatophyta</taxon>
        <taxon>Magnoliopsida</taxon>
        <taxon>Liliopsida</taxon>
        <taxon>Poales</taxon>
        <taxon>Poaceae</taxon>
        <taxon>BOP clade</taxon>
        <taxon>Oryzoideae</taxon>
        <taxon>Oryzeae</taxon>
        <taxon>Oryzinae</taxon>
        <taxon>Oryza</taxon>
    </lineage>
</organism>